<gene>
    <name evidence="1" type="ORF">DFR44_1304</name>
</gene>
<keyword evidence="2" id="KW-1185">Reference proteome</keyword>
<sequence length="87" mass="9859">MFEVSVSVSLFEASKVFNCIAGLTYSLKESREINGKVAVYAIPHYTLAKGWLVDCTMLDESFEPLECYSEVVEIDNLNEPLLERYIS</sequence>
<evidence type="ECO:0000313" key="2">
    <source>
        <dbReference type="Proteomes" id="UP000294480"/>
    </source>
</evidence>
<protein>
    <submittedName>
        <fullName evidence="1">Uncharacterized protein</fullName>
    </submittedName>
</protein>
<reference evidence="1 2" key="1">
    <citation type="submission" date="2019-03" db="EMBL/GenBank/DDBJ databases">
        <title>Genomic Encyclopedia of Type Strains, Phase IV (KMG-IV): sequencing the most valuable type-strain genomes for metagenomic binning, comparative biology and taxonomic classification.</title>
        <authorList>
            <person name="Goeker M."/>
        </authorList>
    </citation>
    <scope>NUCLEOTIDE SEQUENCE [LARGE SCALE GENOMIC DNA]</scope>
    <source>
        <strain evidence="1 2">DSM 102852</strain>
    </source>
</reference>
<dbReference type="EMBL" id="SNZE01000030">
    <property type="protein sequence ID" value="TDR28935.1"/>
    <property type="molecule type" value="Genomic_DNA"/>
</dbReference>
<dbReference type="AlphaFoldDB" id="A0A4R6Y0V7"/>
<accession>A0A4R6Y0V7</accession>
<proteinExistence type="predicted"/>
<dbReference type="Proteomes" id="UP000294480">
    <property type="component" value="Unassembled WGS sequence"/>
</dbReference>
<comment type="caution">
    <text evidence="1">The sequence shown here is derived from an EMBL/GenBank/DDBJ whole genome shotgun (WGS) entry which is preliminary data.</text>
</comment>
<evidence type="ECO:0000313" key="1">
    <source>
        <dbReference type="EMBL" id="TDR28935.1"/>
    </source>
</evidence>
<organism evidence="1 2">
    <name type="scientific">Hydromonas duriensis</name>
    <dbReference type="NCBI Taxonomy" id="1527608"/>
    <lineage>
        <taxon>Bacteria</taxon>
        <taxon>Pseudomonadati</taxon>
        <taxon>Pseudomonadota</taxon>
        <taxon>Betaproteobacteria</taxon>
        <taxon>Burkholderiales</taxon>
        <taxon>Burkholderiaceae</taxon>
        <taxon>Hydromonas</taxon>
    </lineage>
</organism>
<name>A0A4R6Y0V7_9BURK</name>
<dbReference type="RefSeq" id="WP_133621432.1">
    <property type="nucleotide sequence ID" value="NZ_SNZE01000030.1"/>
</dbReference>